<gene>
    <name evidence="1" type="ORF">PSS4_v1_1010023</name>
    <name evidence="2" type="ORF">RUN1985_v1_50057</name>
    <name evidence="3" type="ORF">RUN215_v1_390017</name>
</gene>
<dbReference type="EMBL" id="LN899820">
    <property type="protein sequence ID" value="CUV54667.1"/>
    <property type="molecule type" value="Genomic_DNA"/>
</dbReference>
<evidence type="ECO:0000313" key="2">
    <source>
        <dbReference type="EMBL" id="CUV27270.1"/>
    </source>
</evidence>
<dbReference type="EMBL" id="LN899824">
    <property type="protein sequence ID" value="CUV27270.1"/>
    <property type="molecule type" value="Genomic_DNA"/>
</dbReference>
<dbReference type="AlphaFoldDB" id="A0A0S4WTI6"/>
<accession>A0A0S4WTI6</accession>
<sequence>MSAAPRRCVHSSLEEDGLRQGLSVGLVRSTGAAHGTPQRRRWRLRRRHAAGALIHVKWAGPRIG</sequence>
<reference evidence="3" key="1">
    <citation type="submission" date="2015-10" db="EMBL/GenBank/DDBJ databases">
        <authorList>
            <person name="Gilbert D.G."/>
        </authorList>
    </citation>
    <scope>NUCLEOTIDE SEQUENCE</scope>
    <source>
        <strain evidence="3">Phyl III-seqv23</strain>
    </source>
</reference>
<protein>
    <submittedName>
        <fullName evidence="3">Uncharacterized protein</fullName>
    </submittedName>
</protein>
<dbReference type="EMBL" id="LN899821">
    <property type="protein sequence ID" value="CUV19365.1"/>
    <property type="molecule type" value="Genomic_DNA"/>
</dbReference>
<name>A0A0S4WTI6_RALSL</name>
<proteinExistence type="predicted"/>
<organism evidence="3">
    <name type="scientific">Ralstonia solanacearum</name>
    <name type="common">Pseudomonas solanacearum</name>
    <dbReference type="NCBI Taxonomy" id="305"/>
    <lineage>
        <taxon>Bacteria</taxon>
        <taxon>Pseudomonadati</taxon>
        <taxon>Pseudomonadota</taxon>
        <taxon>Betaproteobacteria</taxon>
        <taxon>Burkholderiales</taxon>
        <taxon>Burkholderiaceae</taxon>
        <taxon>Ralstonia</taxon>
        <taxon>Ralstonia solanacearum species complex</taxon>
    </lineage>
</organism>
<evidence type="ECO:0000313" key="3">
    <source>
        <dbReference type="EMBL" id="CUV54667.1"/>
    </source>
</evidence>
<evidence type="ECO:0000313" key="1">
    <source>
        <dbReference type="EMBL" id="CUV19365.1"/>
    </source>
</evidence>